<proteinExistence type="predicted"/>
<comment type="caution">
    <text evidence="2">The sequence shown here is derived from an EMBL/GenBank/DDBJ whole genome shotgun (WGS) entry which is preliminary data.</text>
</comment>
<name>A0A934JZS1_9BACT</name>
<dbReference type="EMBL" id="JAEKNR010000133">
    <property type="protein sequence ID" value="MBJ7598901.1"/>
    <property type="molecule type" value="Genomic_DNA"/>
</dbReference>
<dbReference type="RefSeq" id="WP_338202120.1">
    <property type="nucleotide sequence ID" value="NZ_JAEKNR010000133.1"/>
</dbReference>
<dbReference type="Proteomes" id="UP000612893">
    <property type="component" value="Unassembled WGS sequence"/>
</dbReference>
<evidence type="ECO:0000259" key="1">
    <source>
        <dbReference type="Pfam" id="PF01266"/>
    </source>
</evidence>
<dbReference type="Pfam" id="PF01266">
    <property type="entry name" value="DAO"/>
    <property type="match status" value="1"/>
</dbReference>
<feature type="domain" description="FAD dependent oxidoreductase" evidence="1">
    <location>
        <begin position="6"/>
        <end position="357"/>
    </location>
</feature>
<evidence type="ECO:0000313" key="2">
    <source>
        <dbReference type="EMBL" id="MBJ7598901.1"/>
    </source>
</evidence>
<keyword evidence="3" id="KW-1185">Reference proteome</keyword>
<reference evidence="2" key="1">
    <citation type="submission" date="2020-10" db="EMBL/GenBank/DDBJ databases">
        <title>Ca. Dormibacterota MAGs.</title>
        <authorList>
            <person name="Montgomery K."/>
        </authorList>
    </citation>
    <scope>NUCLEOTIDE SEQUENCE [LARGE SCALE GENOMIC DNA]</scope>
    <source>
        <strain evidence="2">SC8812_S17_10</strain>
    </source>
</reference>
<dbReference type="AlphaFoldDB" id="A0A934JZS1"/>
<dbReference type="InterPro" id="IPR036188">
    <property type="entry name" value="FAD/NAD-bd_sf"/>
</dbReference>
<sequence length="404" mass="42538">MRRSADVVVVGAGIVGASVAYNLARLGARDVVVLERDGIAAHASRLSAGLVRSHYTNAPEARLALAGTRWFENWSEMVGGECGFVRAGLLNLVARSDQEKLRRNVGVLKDVGVETYLLGPEELVELEPDIQAAEDELAAYEPGGGYADPAGSTRSMAEAARRLGAEVREGVEVRSIRTEGERVVGVETSAGRIDTSKVVLANGAWSVPLAAAVGLDLPVRPLAVRLAFVQRPAGMRPGRGGHAVVLDRAHGAYTRPEGDDRSLVGLVAFRNPIAQPDAYEIGRDDAFERLARDQVAARFPSFGSSPVVGGRSGPIDMTPDGCAIIDWAGPEGLILAVGMSGSGFKKGPAIGACIAEMIVEGHARTAPMDAFRLSRFEEGDAIVSHGYVMAPESQALLGADSMVH</sequence>
<dbReference type="PANTHER" id="PTHR13847">
    <property type="entry name" value="SARCOSINE DEHYDROGENASE-RELATED"/>
    <property type="match status" value="1"/>
</dbReference>
<dbReference type="Gene3D" id="3.50.50.60">
    <property type="entry name" value="FAD/NAD(P)-binding domain"/>
    <property type="match status" value="1"/>
</dbReference>
<evidence type="ECO:0000313" key="3">
    <source>
        <dbReference type="Proteomes" id="UP000612893"/>
    </source>
</evidence>
<organism evidence="2 3">
    <name type="scientific">Candidatus Nephthysia bennettiae</name>
    <dbReference type="NCBI Taxonomy" id="3127016"/>
    <lineage>
        <taxon>Bacteria</taxon>
        <taxon>Bacillati</taxon>
        <taxon>Candidatus Dormiibacterota</taxon>
        <taxon>Candidatus Dormibacteria</taxon>
        <taxon>Candidatus Dormibacterales</taxon>
        <taxon>Candidatus Dormibacteraceae</taxon>
        <taxon>Candidatus Nephthysia</taxon>
    </lineage>
</organism>
<gene>
    <name evidence="2" type="ORF">JF922_12570</name>
</gene>
<dbReference type="InterPro" id="IPR006076">
    <property type="entry name" value="FAD-dep_OxRdtase"/>
</dbReference>
<protein>
    <submittedName>
        <fullName evidence="2">FAD-binding oxidoreductase</fullName>
    </submittedName>
</protein>
<dbReference type="Gene3D" id="3.30.9.10">
    <property type="entry name" value="D-Amino Acid Oxidase, subunit A, domain 2"/>
    <property type="match status" value="1"/>
</dbReference>
<dbReference type="SUPFAM" id="SSF51905">
    <property type="entry name" value="FAD/NAD(P)-binding domain"/>
    <property type="match status" value="1"/>
</dbReference>
<accession>A0A934JZS1</accession>